<protein>
    <recommendedName>
        <fullName evidence="2">UPF0235 protein SAMN05661053_1692</fullName>
    </recommendedName>
</protein>
<dbReference type="AlphaFoldDB" id="A0A380S6U9"/>
<dbReference type="Proteomes" id="UP000255423">
    <property type="component" value="Unassembled WGS sequence"/>
</dbReference>
<dbReference type="InterPro" id="IPR036591">
    <property type="entry name" value="YggU-like_sf"/>
</dbReference>
<sequence length="74" mass="8177">MRINIKVHARSKRESITPQPDGSYKVEVKAPPVDGAANEAICELVAEHFHVHKRDVSVVMGSTNNKKVIEILGM</sequence>
<dbReference type="SUPFAM" id="SSF69786">
    <property type="entry name" value="YggU-like"/>
    <property type="match status" value="1"/>
</dbReference>
<dbReference type="Gene3D" id="3.30.1200.10">
    <property type="entry name" value="YggU-like"/>
    <property type="match status" value="1"/>
</dbReference>
<dbReference type="PANTHER" id="PTHR13420">
    <property type="entry name" value="UPF0235 PROTEIN C15ORF40"/>
    <property type="match status" value="1"/>
</dbReference>
<dbReference type="RefSeq" id="WP_088660069.1">
    <property type="nucleotide sequence ID" value="NZ_UHJL01000002.1"/>
</dbReference>
<dbReference type="NCBIfam" id="TIGR00251">
    <property type="entry name" value="DUF167 family protein"/>
    <property type="match status" value="1"/>
</dbReference>
<feature type="compositionally biased region" description="Basic residues" evidence="3">
    <location>
        <begin position="1"/>
        <end position="11"/>
    </location>
</feature>
<reference evidence="4 5" key="1">
    <citation type="submission" date="2017-08" db="EMBL/GenBank/DDBJ databases">
        <authorList>
            <person name="de Groot N.N."/>
        </authorList>
    </citation>
    <scope>NUCLEOTIDE SEQUENCE [LARGE SCALE GENOMIC DNA]</scope>
    <source>
        <strain evidence="4 5">HM2</strain>
    </source>
</reference>
<proteinExistence type="inferred from homology"/>
<evidence type="ECO:0000256" key="1">
    <source>
        <dbReference type="ARBA" id="ARBA00010364"/>
    </source>
</evidence>
<name>A0A380S6U9_FIBSU</name>
<dbReference type="SMART" id="SM01152">
    <property type="entry name" value="DUF167"/>
    <property type="match status" value="1"/>
</dbReference>
<evidence type="ECO:0000313" key="4">
    <source>
        <dbReference type="EMBL" id="SUQ24296.1"/>
    </source>
</evidence>
<dbReference type="InterPro" id="IPR003746">
    <property type="entry name" value="DUF167"/>
</dbReference>
<gene>
    <name evidence="4" type="ORF">SAMN05661053_1692</name>
</gene>
<dbReference type="HAMAP" id="MF_00634">
    <property type="entry name" value="UPF0235"/>
    <property type="match status" value="1"/>
</dbReference>
<dbReference type="EMBL" id="UHJL01000002">
    <property type="protein sequence ID" value="SUQ24296.1"/>
    <property type="molecule type" value="Genomic_DNA"/>
</dbReference>
<evidence type="ECO:0000256" key="3">
    <source>
        <dbReference type="SAM" id="MobiDB-lite"/>
    </source>
</evidence>
<comment type="similarity">
    <text evidence="1 2">Belongs to the UPF0235 family.</text>
</comment>
<accession>A0A380S6U9</accession>
<evidence type="ECO:0000256" key="2">
    <source>
        <dbReference type="HAMAP-Rule" id="MF_00634"/>
    </source>
</evidence>
<dbReference type="PANTHER" id="PTHR13420:SF7">
    <property type="entry name" value="UPF0235 PROTEIN C15ORF40"/>
    <property type="match status" value="1"/>
</dbReference>
<feature type="region of interest" description="Disordered" evidence="3">
    <location>
        <begin position="1"/>
        <end position="26"/>
    </location>
</feature>
<dbReference type="GO" id="GO:0005737">
    <property type="term" value="C:cytoplasm"/>
    <property type="evidence" value="ECO:0007669"/>
    <property type="project" value="TreeGrafter"/>
</dbReference>
<organism evidence="4 5">
    <name type="scientific">Fibrobacter succinogenes</name>
    <name type="common">Bacteroides succinogenes</name>
    <dbReference type="NCBI Taxonomy" id="833"/>
    <lineage>
        <taxon>Bacteria</taxon>
        <taxon>Pseudomonadati</taxon>
        <taxon>Fibrobacterota</taxon>
        <taxon>Fibrobacteria</taxon>
        <taxon>Fibrobacterales</taxon>
        <taxon>Fibrobacteraceae</taxon>
        <taxon>Fibrobacter</taxon>
    </lineage>
</organism>
<dbReference type="Pfam" id="PF02594">
    <property type="entry name" value="DUF167"/>
    <property type="match status" value="1"/>
</dbReference>
<evidence type="ECO:0000313" key="5">
    <source>
        <dbReference type="Proteomes" id="UP000255423"/>
    </source>
</evidence>